<evidence type="ECO:0000313" key="2">
    <source>
        <dbReference type="Proteomes" id="UP000237271"/>
    </source>
</evidence>
<accession>A0A2P4XSY1</accession>
<keyword evidence="2" id="KW-1185">Reference proteome</keyword>
<dbReference type="AlphaFoldDB" id="A0A2P4XSY1"/>
<dbReference type="OrthoDB" id="123934at2759"/>
<protein>
    <submittedName>
        <fullName evidence="1">Uncharacterized protein</fullName>
    </submittedName>
</protein>
<comment type="caution">
    <text evidence="1">The sequence shown here is derived from an EMBL/GenBank/DDBJ whole genome shotgun (WGS) entry which is preliminary data.</text>
</comment>
<dbReference type="Proteomes" id="UP000237271">
    <property type="component" value="Unassembled WGS sequence"/>
</dbReference>
<dbReference type="EMBL" id="NCKW01008091">
    <property type="protein sequence ID" value="POM68685.1"/>
    <property type="molecule type" value="Genomic_DNA"/>
</dbReference>
<evidence type="ECO:0000313" key="1">
    <source>
        <dbReference type="EMBL" id="POM68685.1"/>
    </source>
</evidence>
<reference evidence="1 2" key="1">
    <citation type="journal article" date="2017" name="Genome Biol. Evol.">
        <title>Phytophthora megakarya and P. palmivora, closely related causal agents of cacao black pod rot, underwent increases in genome sizes and gene numbers by different mechanisms.</title>
        <authorList>
            <person name="Ali S.S."/>
            <person name="Shao J."/>
            <person name="Lary D.J."/>
            <person name="Kronmiller B."/>
            <person name="Shen D."/>
            <person name="Strem M.D."/>
            <person name="Amoako-Attah I."/>
            <person name="Akrofi A.Y."/>
            <person name="Begoude B.A."/>
            <person name="Ten Hoopen G.M."/>
            <person name="Coulibaly K."/>
            <person name="Kebe B.I."/>
            <person name="Melnick R.L."/>
            <person name="Guiltinan M.J."/>
            <person name="Tyler B.M."/>
            <person name="Meinhardt L.W."/>
            <person name="Bailey B.A."/>
        </authorList>
    </citation>
    <scope>NUCLEOTIDE SEQUENCE [LARGE SCALE GENOMIC DNA]</scope>
    <source>
        <strain evidence="2">sbr112.9</strain>
    </source>
</reference>
<gene>
    <name evidence="1" type="ORF">PHPALM_15130</name>
</gene>
<proteinExistence type="predicted"/>
<sequence>MPTTAAERHTTHRKIVQLVKKQKDLDSMCINLQAEGRIFIDVRLLFAAWVSKYPPTADYFCDGVTRAPCLGKRAVKIIQTLSERQLTSPWSEGT</sequence>
<name>A0A2P4XSY1_9STRA</name>
<organism evidence="1 2">
    <name type="scientific">Phytophthora palmivora</name>
    <dbReference type="NCBI Taxonomy" id="4796"/>
    <lineage>
        <taxon>Eukaryota</taxon>
        <taxon>Sar</taxon>
        <taxon>Stramenopiles</taxon>
        <taxon>Oomycota</taxon>
        <taxon>Peronosporomycetes</taxon>
        <taxon>Peronosporales</taxon>
        <taxon>Peronosporaceae</taxon>
        <taxon>Phytophthora</taxon>
    </lineage>
</organism>